<reference evidence="7" key="2">
    <citation type="journal article" date="2022" name="Microbiol. Resour. Announc.">
        <title>Whole-Genome Sequence of Entomortierella parvispora E1425, a Mucoromycotan Fungus Associated with Burkholderiaceae-Related Endosymbiotic Bacteria.</title>
        <authorList>
            <person name="Herlambang A."/>
            <person name="Guo Y."/>
            <person name="Takashima Y."/>
            <person name="Narisawa K."/>
            <person name="Ohta H."/>
            <person name="Nishizawa T."/>
        </authorList>
    </citation>
    <scope>NUCLEOTIDE SEQUENCE</scope>
    <source>
        <strain evidence="7">E1425</strain>
    </source>
</reference>
<protein>
    <recommendedName>
        <fullName evidence="9">Tetraspanin Tsp2</fullName>
    </recommendedName>
</protein>
<keyword evidence="2 6" id="KW-0812">Transmembrane</keyword>
<dbReference type="PANTHER" id="PTHR19282:SF556">
    <property type="entry name" value="TETRASPANIN"/>
    <property type="match status" value="1"/>
</dbReference>
<evidence type="ECO:0008006" key="9">
    <source>
        <dbReference type="Google" id="ProtNLM"/>
    </source>
</evidence>
<keyword evidence="8" id="KW-1185">Reference proteome</keyword>
<feature type="compositionally biased region" description="Low complexity" evidence="5">
    <location>
        <begin position="149"/>
        <end position="175"/>
    </location>
</feature>
<dbReference type="Pfam" id="PF00335">
    <property type="entry name" value="Tetraspanin"/>
    <property type="match status" value="1"/>
</dbReference>
<sequence length="535" mass="58941">MSYNSTQTGGNRSESSANGQESSTGDLATAGSPYLEFINQSFSTDQDLSLPDRVISSPTLEQSNLPNASSSTLSQSPRERILNNLFKRGSKETLSKETLQSNSTLSPSTPPQQQGSPTSASGRRTNNSSSGGSSSTLSSPVIPKSILKSQSRTSSSMHSSLPPSIPSTRPSSALLHPPPPQSQASSQPYQQAAYPPMTSSSLQPPFPMPPVNNLHDYTPPPPPSSFNNSNHNSFSIEGLVRPASPFAMRPSSAGSADGGTLTNSLSSTHRSSRNFSAGTDTNYNVTQTDLTLEALAQRWQAYQAVMKKHYSEDPFYRRWTKSKWMLLLSNTLLLAYSVAVLVVALGYLTQRIEHAAIMMEFHSNLIILALVGSIVAIVSAAIGYVGIFRENRGLLTIYATLLWAVFALYVSVGYIAFRREKNHLSQHLREEWIHDYTRDQRLLIQRQLKCCGFLSPISNGEYDLRCFPMINLPGCQYKYREYERDLLTTSWTASFSIVPLQLFVMIVALLCSNHVDSMLRSARPGLKSFKEEKQE</sequence>
<feature type="compositionally biased region" description="Low complexity" evidence="5">
    <location>
        <begin position="182"/>
        <end position="196"/>
    </location>
</feature>
<feature type="compositionally biased region" description="Low complexity" evidence="5">
    <location>
        <begin position="225"/>
        <end position="235"/>
    </location>
</feature>
<evidence type="ECO:0000256" key="4">
    <source>
        <dbReference type="ARBA" id="ARBA00023136"/>
    </source>
</evidence>
<evidence type="ECO:0000256" key="1">
    <source>
        <dbReference type="ARBA" id="ARBA00004141"/>
    </source>
</evidence>
<dbReference type="InterPro" id="IPR018499">
    <property type="entry name" value="Tetraspanin/Peripherin"/>
</dbReference>
<gene>
    <name evidence="7" type="ORF">EMPS_01308</name>
</gene>
<keyword evidence="4 6" id="KW-0472">Membrane</keyword>
<dbReference type="PANTHER" id="PTHR19282">
    <property type="entry name" value="TETRASPANIN"/>
    <property type="match status" value="1"/>
</dbReference>
<evidence type="ECO:0000256" key="6">
    <source>
        <dbReference type="SAM" id="Phobius"/>
    </source>
</evidence>
<keyword evidence="3 6" id="KW-1133">Transmembrane helix</keyword>
<feature type="transmembrane region" description="Helical" evidence="6">
    <location>
        <begin position="365"/>
        <end position="388"/>
    </location>
</feature>
<dbReference type="EMBL" id="BQFW01000002">
    <property type="protein sequence ID" value="GJJ68962.1"/>
    <property type="molecule type" value="Genomic_DNA"/>
</dbReference>
<evidence type="ECO:0000256" key="2">
    <source>
        <dbReference type="ARBA" id="ARBA00022692"/>
    </source>
</evidence>
<evidence type="ECO:0000256" key="5">
    <source>
        <dbReference type="SAM" id="MobiDB-lite"/>
    </source>
</evidence>
<feature type="compositionally biased region" description="Polar residues" evidence="5">
    <location>
        <begin position="1"/>
        <end position="26"/>
    </location>
</feature>
<dbReference type="OrthoDB" id="2156690at2759"/>
<feature type="region of interest" description="Disordered" evidence="5">
    <location>
        <begin position="43"/>
        <end position="280"/>
    </location>
</feature>
<dbReference type="GO" id="GO:0016020">
    <property type="term" value="C:membrane"/>
    <property type="evidence" value="ECO:0007669"/>
    <property type="project" value="UniProtKB-SubCell"/>
</dbReference>
<evidence type="ECO:0000313" key="8">
    <source>
        <dbReference type="Proteomes" id="UP000827284"/>
    </source>
</evidence>
<dbReference type="AlphaFoldDB" id="A0A9P3LSN7"/>
<feature type="compositionally biased region" description="Low complexity" evidence="5">
    <location>
        <begin position="98"/>
        <end position="139"/>
    </location>
</feature>
<name>A0A9P3LSN7_9FUNG</name>
<feature type="transmembrane region" description="Helical" evidence="6">
    <location>
        <begin position="395"/>
        <end position="417"/>
    </location>
</feature>
<reference evidence="7" key="1">
    <citation type="submission" date="2021-11" db="EMBL/GenBank/DDBJ databases">
        <authorList>
            <person name="Herlambang A."/>
            <person name="Guo Y."/>
            <person name="Takashima Y."/>
            <person name="Nishizawa T."/>
        </authorList>
    </citation>
    <scope>NUCLEOTIDE SEQUENCE</scope>
    <source>
        <strain evidence="7">E1425</strain>
    </source>
</reference>
<feature type="compositionally biased region" description="Polar residues" evidence="5">
    <location>
        <begin position="260"/>
        <end position="280"/>
    </location>
</feature>
<comment type="caution">
    <text evidence="7">The sequence shown here is derived from an EMBL/GenBank/DDBJ whole genome shotgun (WGS) entry which is preliminary data.</text>
</comment>
<comment type="subcellular location">
    <subcellularLocation>
        <location evidence="1">Membrane</location>
        <topology evidence="1">Multi-pass membrane protein</topology>
    </subcellularLocation>
</comment>
<dbReference type="Proteomes" id="UP000827284">
    <property type="component" value="Unassembled WGS sequence"/>
</dbReference>
<organism evidence="7 8">
    <name type="scientific">Entomortierella parvispora</name>
    <dbReference type="NCBI Taxonomy" id="205924"/>
    <lineage>
        <taxon>Eukaryota</taxon>
        <taxon>Fungi</taxon>
        <taxon>Fungi incertae sedis</taxon>
        <taxon>Mucoromycota</taxon>
        <taxon>Mortierellomycotina</taxon>
        <taxon>Mortierellomycetes</taxon>
        <taxon>Mortierellales</taxon>
        <taxon>Mortierellaceae</taxon>
        <taxon>Entomortierella</taxon>
    </lineage>
</organism>
<feature type="transmembrane region" description="Helical" evidence="6">
    <location>
        <begin position="324"/>
        <end position="345"/>
    </location>
</feature>
<feature type="compositionally biased region" description="Polar residues" evidence="5">
    <location>
        <begin position="56"/>
        <end position="76"/>
    </location>
</feature>
<proteinExistence type="predicted"/>
<feature type="region of interest" description="Disordered" evidence="5">
    <location>
        <begin position="1"/>
        <end position="31"/>
    </location>
</feature>
<evidence type="ECO:0000313" key="7">
    <source>
        <dbReference type="EMBL" id="GJJ68962.1"/>
    </source>
</evidence>
<accession>A0A9P3LSN7</accession>
<evidence type="ECO:0000256" key="3">
    <source>
        <dbReference type="ARBA" id="ARBA00022989"/>
    </source>
</evidence>
<feature type="transmembrane region" description="Helical" evidence="6">
    <location>
        <begin position="491"/>
        <end position="511"/>
    </location>
</feature>